<dbReference type="OrthoDB" id="10036721at2759"/>
<dbReference type="STRING" id="1077348.A0A2G8RXS8"/>
<dbReference type="Pfam" id="PF17390">
    <property type="entry name" value="Bac_rhamnosid_C"/>
    <property type="match status" value="1"/>
</dbReference>
<protein>
    <recommendedName>
        <fullName evidence="5">Alpha-L-rhamnosidase C-terminal domain-containing protein</fullName>
    </recommendedName>
</protein>
<dbReference type="AlphaFoldDB" id="A0A2G8RXS8"/>
<dbReference type="GO" id="GO:0005975">
    <property type="term" value="P:carbohydrate metabolic process"/>
    <property type="evidence" value="ECO:0007669"/>
    <property type="project" value="InterPro"/>
</dbReference>
<dbReference type="Gene3D" id="1.50.10.10">
    <property type="match status" value="1"/>
</dbReference>
<dbReference type="PANTHER" id="PTHR34987">
    <property type="entry name" value="C, PUTATIVE (AFU_ORTHOLOGUE AFUA_3G02880)-RELATED"/>
    <property type="match status" value="1"/>
</dbReference>
<organism evidence="3 4">
    <name type="scientific">Ganoderma sinense ZZ0214-1</name>
    <dbReference type="NCBI Taxonomy" id="1077348"/>
    <lineage>
        <taxon>Eukaryota</taxon>
        <taxon>Fungi</taxon>
        <taxon>Dikarya</taxon>
        <taxon>Basidiomycota</taxon>
        <taxon>Agaricomycotina</taxon>
        <taxon>Agaricomycetes</taxon>
        <taxon>Polyporales</taxon>
        <taxon>Polyporaceae</taxon>
        <taxon>Ganoderma</taxon>
    </lineage>
</organism>
<name>A0A2G8RXS8_9APHY</name>
<dbReference type="Gene3D" id="2.60.420.10">
    <property type="entry name" value="Maltose phosphorylase, domain 3"/>
    <property type="match status" value="1"/>
</dbReference>
<evidence type="ECO:0000313" key="3">
    <source>
        <dbReference type="EMBL" id="PIL26320.1"/>
    </source>
</evidence>
<dbReference type="InterPro" id="IPR008928">
    <property type="entry name" value="6-hairpin_glycosidase_sf"/>
</dbReference>
<evidence type="ECO:0000259" key="1">
    <source>
        <dbReference type="Pfam" id="PF17389"/>
    </source>
</evidence>
<dbReference type="Proteomes" id="UP000230002">
    <property type="component" value="Unassembled WGS sequence"/>
</dbReference>
<comment type="caution">
    <text evidence="3">The sequence shown here is derived from an EMBL/GenBank/DDBJ whole genome shotgun (WGS) entry which is preliminary data.</text>
</comment>
<evidence type="ECO:0008006" key="5">
    <source>
        <dbReference type="Google" id="ProtNLM"/>
    </source>
</evidence>
<dbReference type="InterPro" id="IPR035396">
    <property type="entry name" value="Bac_rhamnosid6H"/>
</dbReference>
<accession>A0A2G8RXS8</accession>
<gene>
    <name evidence="3" type="ORF">GSI_12076</name>
</gene>
<evidence type="ECO:0000259" key="2">
    <source>
        <dbReference type="Pfam" id="PF17390"/>
    </source>
</evidence>
<dbReference type="InterPro" id="IPR012341">
    <property type="entry name" value="6hp_glycosidase-like_sf"/>
</dbReference>
<keyword evidence="4" id="KW-1185">Reference proteome</keyword>
<dbReference type="SUPFAM" id="SSF48208">
    <property type="entry name" value="Six-hairpin glycosidases"/>
    <property type="match status" value="1"/>
</dbReference>
<feature type="domain" description="Alpha-L-rhamnosidase six-hairpin glycosidase" evidence="1">
    <location>
        <begin position="156"/>
        <end position="346"/>
    </location>
</feature>
<dbReference type="GO" id="GO:0003824">
    <property type="term" value="F:catalytic activity"/>
    <property type="evidence" value="ECO:0007669"/>
    <property type="project" value="UniProtKB-ARBA"/>
</dbReference>
<dbReference type="InterPro" id="IPR035398">
    <property type="entry name" value="Bac_rhamnosid_C"/>
</dbReference>
<feature type="domain" description="Alpha-L-rhamnosidase C-terminal" evidence="2">
    <location>
        <begin position="451"/>
        <end position="508"/>
    </location>
</feature>
<evidence type="ECO:0000313" key="4">
    <source>
        <dbReference type="Proteomes" id="UP000230002"/>
    </source>
</evidence>
<sequence length="553" mass="59866">MVWRSEREKFSRDVRPVKLVLAKIRKISFKIIHLTTPLFPTWKACCAAEGLPVKLLPRDVRTRWNSTFDMLDCVLKARVVVEKTTGDKAHGLRACELSDEEWEIAGQLRKSRLVAKHDHHKRHVRPRGRSEARQACVERRYGHPGIAVSTYDLISVKNALDSLFDLQYAGGQLPYAGYPVSLGNTTSFTYHLYALIGVGNVYQWSGDEAYVHEKWPRWKTAMEWAASQIDGTGLANVSAIDANDWARAGMGGHNIAANALLFHTLNVGTALALTQAEPETAERWAGLAAGIQAAAIPLLWQPDVGLFRDNETTTLAPQDGNAWAVKSGLVTDASRIARISEALQARWGEYGPPAPEAVDVVSPFISGFELEVHFAVNRTGAALALIRGMWADFMLDDPRMTNSTFVEGYSTSGALHYGESLPDQRLSFAHGWATGPTSSLTTYVGGIQLLAPAGAVWAIVPQVGDLTHVDAGFSTSLGRFSSTWSMNATAFSITVSSPKGTTGTVGAPVPGNFTSITLLGTGGKGERVQADASGRVWINGVDGGDHEFVLVGL</sequence>
<dbReference type="EMBL" id="AYKW01000045">
    <property type="protein sequence ID" value="PIL26320.1"/>
    <property type="molecule type" value="Genomic_DNA"/>
</dbReference>
<dbReference type="Pfam" id="PF17389">
    <property type="entry name" value="Bac_rhamnosid6H"/>
    <property type="match status" value="1"/>
</dbReference>
<dbReference type="PANTHER" id="PTHR34987:SF6">
    <property type="entry name" value="ALPHA-L-RHAMNOSIDASE SIX-HAIRPIN GLYCOSIDASE DOMAIN-CONTAINING PROTEIN"/>
    <property type="match status" value="1"/>
</dbReference>
<proteinExistence type="predicted"/>
<reference evidence="3 4" key="1">
    <citation type="journal article" date="2015" name="Sci. Rep.">
        <title>Chromosome-level genome map provides insights into diverse defense mechanisms in the medicinal fungus Ganoderma sinense.</title>
        <authorList>
            <person name="Zhu Y."/>
            <person name="Xu J."/>
            <person name="Sun C."/>
            <person name="Zhou S."/>
            <person name="Xu H."/>
            <person name="Nelson D.R."/>
            <person name="Qian J."/>
            <person name="Song J."/>
            <person name="Luo H."/>
            <person name="Xiang L."/>
            <person name="Li Y."/>
            <person name="Xu Z."/>
            <person name="Ji A."/>
            <person name="Wang L."/>
            <person name="Lu S."/>
            <person name="Hayward A."/>
            <person name="Sun W."/>
            <person name="Li X."/>
            <person name="Schwartz D.C."/>
            <person name="Wang Y."/>
            <person name="Chen S."/>
        </authorList>
    </citation>
    <scope>NUCLEOTIDE SEQUENCE [LARGE SCALE GENOMIC DNA]</scope>
    <source>
        <strain evidence="3 4">ZZ0214-1</strain>
    </source>
</reference>